<gene>
    <name evidence="4" type="ORF">OBE_17074</name>
</gene>
<dbReference type="InterPro" id="IPR029063">
    <property type="entry name" value="SAM-dependent_MTases_sf"/>
</dbReference>
<organism evidence="4">
    <name type="scientific">human gut metagenome</name>
    <dbReference type="NCBI Taxonomy" id="408170"/>
    <lineage>
        <taxon>unclassified sequences</taxon>
        <taxon>metagenomes</taxon>
        <taxon>organismal metagenomes</taxon>
    </lineage>
</organism>
<proteinExistence type="predicted"/>
<sequence>TQKPIVLMEYIVSTYSKRGDLVLDFTSGSGSTLLACEVLNRRWIGIELTDKYCEVIKKRIQKGIQLKLQFEYDNENT</sequence>
<keyword evidence="1 4" id="KW-0489">Methyltransferase</keyword>
<dbReference type="GO" id="GO:0008170">
    <property type="term" value="F:N-methyltransferase activity"/>
    <property type="evidence" value="ECO:0007669"/>
    <property type="project" value="InterPro"/>
</dbReference>
<dbReference type="GO" id="GO:0032259">
    <property type="term" value="P:methylation"/>
    <property type="evidence" value="ECO:0007669"/>
    <property type="project" value="UniProtKB-KW"/>
</dbReference>
<protein>
    <submittedName>
        <fullName evidence="4">Protein containing DNA methylase N-4/N-6 domain protein</fullName>
        <ecNumber evidence="4">2.1.1.-</ecNumber>
    </submittedName>
</protein>
<feature type="domain" description="DNA methylase N-4/N-6" evidence="3">
    <location>
        <begin position="1"/>
        <end position="58"/>
    </location>
</feature>
<dbReference type="EMBL" id="AJWZ01011469">
    <property type="protein sequence ID" value="EKC45129.1"/>
    <property type="molecule type" value="Genomic_DNA"/>
</dbReference>
<dbReference type="Pfam" id="PF01555">
    <property type="entry name" value="N6_N4_Mtase"/>
    <property type="match status" value="1"/>
</dbReference>
<evidence type="ECO:0000256" key="1">
    <source>
        <dbReference type="ARBA" id="ARBA00022603"/>
    </source>
</evidence>
<keyword evidence="2 4" id="KW-0808">Transferase</keyword>
<dbReference type="SUPFAM" id="SSF53335">
    <property type="entry name" value="S-adenosyl-L-methionine-dependent methyltransferases"/>
    <property type="match status" value="1"/>
</dbReference>
<dbReference type="EC" id="2.1.1.-" evidence="4"/>
<accession>K1RNR5</accession>
<reference evidence="4" key="1">
    <citation type="journal article" date="2013" name="Environ. Microbiol.">
        <title>Microbiota from the distal guts of lean and obese adolescents exhibit partial functional redundancy besides clear differences in community structure.</title>
        <authorList>
            <person name="Ferrer M."/>
            <person name="Ruiz A."/>
            <person name="Lanza F."/>
            <person name="Haange S.B."/>
            <person name="Oberbach A."/>
            <person name="Till H."/>
            <person name="Bargiela R."/>
            <person name="Campoy C."/>
            <person name="Segura M.T."/>
            <person name="Richter M."/>
            <person name="von Bergen M."/>
            <person name="Seifert J."/>
            <person name="Suarez A."/>
        </authorList>
    </citation>
    <scope>NUCLEOTIDE SEQUENCE</scope>
</reference>
<feature type="non-terminal residue" evidence="4">
    <location>
        <position position="1"/>
    </location>
</feature>
<evidence type="ECO:0000256" key="2">
    <source>
        <dbReference type="ARBA" id="ARBA00022679"/>
    </source>
</evidence>
<name>K1RNR5_9ZZZZ</name>
<dbReference type="InterPro" id="IPR001091">
    <property type="entry name" value="RM_Methyltransferase"/>
</dbReference>
<dbReference type="InterPro" id="IPR002941">
    <property type="entry name" value="DNA_methylase_N4/N6"/>
</dbReference>
<dbReference type="GO" id="GO:0003677">
    <property type="term" value="F:DNA binding"/>
    <property type="evidence" value="ECO:0007669"/>
    <property type="project" value="InterPro"/>
</dbReference>
<dbReference type="AlphaFoldDB" id="K1RNR5"/>
<evidence type="ECO:0000313" key="4">
    <source>
        <dbReference type="EMBL" id="EKC45129.1"/>
    </source>
</evidence>
<evidence type="ECO:0000259" key="3">
    <source>
        <dbReference type="Pfam" id="PF01555"/>
    </source>
</evidence>
<dbReference type="Gene3D" id="3.40.50.150">
    <property type="entry name" value="Vaccinia Virus protein VP39"/>
    <property type="match status" value="1"/>
</dbReference>
<dbReference type="PRINTS" id="PR00508">
    <property type="entry name" value="S21N4MTFRASE"/>
</dbReference>
<comment type="caution">
    <text evidence="4">The sequence shown here is derived from an EMBL/GenBank/DDBJ whole genome shotgun (WGS) entry which is preliminary data.</text>
</comment>